<name>A0A448XFU7_9PLAT</name>
<keyword evidence="3" id="KW-1185">Reference proteome</keyword>
<evidence type="ECO:0000256" key="1">
    <source>
        <dbReference type="SAM" id="SignalP"/>
    </source>
</evidence>
<protein>
    <recommendedName>
        <fullName evidence="4">Secreted protein</fullName>
    </recommendedName>
</protein>
<feature type="chain" id="PRO_5019291679" description="Secreted protein" evidence="1">
    <location>
        <begin position="23"/>
        <end position="73"/>
    </location>
</feature>
<gene>
    <name evidence="2" type="ORF">PXEA_LOCUS29017</name>
</gene>
<reference evidence="2" key="1">
    <citation type="submission" date="2018-11" db="EMBL/GenBank/DDBJ databases">
        <authorList>
            <consortium name="Pathogen Informatics"/>
        </authorList>
    </citation>
    <scope>NUCLEOTIDE SEQUENCE</scope>
</reference>
<organism evidence="2 3">
    <name type="scientific">Protopolystoma xenopodis</name>
    <dbReference type="NCBI Taxonomy" id="117903"/>
    <lineage>
        <taxon>Eukaryota</taxon>
        <taxon>Metazoa</taxon>
        <taxon>Spiralia</taxon>
        <taxon>Lophotrochozoa</taxon>
        <taxon>Platyhelminthes</taxon>
        <taxon>Monogenea</taxon>
        <taxon>Polyopisthocotylea</taxon>
        <taxon>Polystomatidea</taxon>
        <taxon>Polystomatidae</taxon>
        <taxon>Protopolystoma</taxon>
    </lineage>
</organism>
<feature type="signal peptide" evidence="1">
    <location>
        <begin position="1"/>
        <end position="22"/>
    </location>
</feature>
<comment type="caution">
    <text evidence="2">The sequence shown here is derived from an EMBL/GenBank/DDBJ whole genome shotgun (WGS) entry which is preliminary data.</text>
</comment>
<evidence type="ECO:0008006" key="4">
    <source>
        <dbReference type="Google" id="ProtNLM"/>
    </source>
</evidence>
<proteinExistence type="predicted"/>
<dbReference type="AlphaFoldDB" id="A0A448XFU7"/>
<accession>A0A448XFU7</accession>
<evidence type="ECO:0000313" key="3">
    <source>
        <dbReference type="Proteomes" id="UP000784294"/>
    </source>
</evidence>
<sequence>MYMVNFSLLIIVATMLLHPQLGWIPFIPTHTPALASLAQCLLRPNQLHGLSYGVLVEIRSTEYLHRASFLGAG</sequence>
<dbReference type="EMBL" id="CAAALY010250143">
    <property type="protein sequence ID" value="VEL35577.1"/>
    <property type="molecule type" value="Genomic_DNA"/>
</dbReference>
<evidence type="ECO:0000313" key="2">
    <source>
        <dbReference type="EMBL" id="VEL35577.1"/>
    </source>
</evidence>
<dbReference type="Proteomes" id="UP000784294">
    <property type="component" value="Unassembled WGS sequence"/>
</dbReference>
<keyword evidence="1" id="KW-0732">Signal</keyword>